<dbReference type="InterPro" id="IPR014116">
    <property type="entry name" value="Cyt_c_oxidase_cbb3_FixG"/>
</dbReference>
<feature type="transmembrane region" description="Helical" evidence="7">
    <location>
        <begin position="41"/>
        <end position="61"/>
    </location>
</feature>
<evidence type="ECO:0000313" key="9">
    <source>
        <dbReference type="EMBL" id="MDJ1500902.1"/>
    </source>
</evidence>
<evidence type="ECO:0000256" key="4">
    <source>
        <dbReference type="ARBA" id="ARBA00022982"/>
    </source>
</evidence>
<dbReference type="GO" id="GO:0005886">
    <property type="term" value="C:plasma membrane"/>
    <property type="evidence" value="ECO:0007669"/>
    <property type="project" value="TreeGrafter"/>
</dbReference>
<keyword evidence="6" id="KW-0411">Iron-sulfur</keyword>
<dbReference type="SUPFAM" id="SSF54862">
    <property type="entry name" value="4Fe-4S ferredoxins"/>
    <property type="match status" value="1"/>
</dbReference>
<feature type="transmembrane region" description="Helical" evidence="7">
    <location>
        <begin position="165"/>
        <end position="183"/>
    </location>
</feature>
<sequence>MSAIAESGKEFNPTFREKLEVLDKKGHREWLYPKSVNGNYFKARLIVGLVLLALLFSGPFLKINGQPVLLLNVLERRFIIFGVAFFPQDFYLFALGMLAFVVFIALFTVVFGRVFCGWACPQTIFMEIVFRQIEQWIEGDANQRRKLDAAPWTTLKIAKKTIKHILFFAVSFLIANTFLGYLIGIEELEKLIIDTPSKHLGTFTALIIFTGVFYIVFAFIREIVCIVICPYGRLQGVMLDNNSIVVAYDFIRGEPRGKMRKNEVQSHGDCIDCRLCVHVCPTGIDIRNGTQMECINCTACIDACDEVMIKINRPTSLIRYDSIKGIQDKLPFKITSRIIGYSLVLVFLLSLVTILFSIRKDVDVTILRTPGMLYQQIDDKTIGNLYNVEFVNKTFQDMSLELKVKNNQGKIRWIGNQQSQVLHKQEIAKAAFFIEIPKNTIQTNSTKLTIEVYSNGKLLSEQKTSFLGPVE</sequence>
<dbReference type="GO" id="GO:0046872">
    <property type="term" value="F:metal ion binding"/>
    <property type="evidence" value="ECO:0007669"/>
    <property type="project" value="UniProtKB-KW"/>
</dbReference>
<dbReference type="Gene3D" id="3.30.70.20">
    <property type="match status" value="1"/>
</dbReference>
<dbReference type="PROSITE" id="PS51379">
    <property type="entry name" value="4FE4S_FER_2"/>
    <property type="match status" value="1"/>
</dbReference>
<dbReference type="Pfam" id="PF12801">
    <property type="entry name" value="Fer4_5"/>
    <property type="match status" value="1"/>
</dbReference>
<evidence type="ECO:0000256" key="7">
    <source>
        <dbReference type="SAM" id="Phobius"/>
    </source>
</evidence>
<keyword evidence="10" id="KW-1185">Reference proteome</keyword>
<dbReference type="Pfam" id="PF13746">
    <property type="entry name" value="Fer4_18"/>
    <property type="match status" value="1"/>
</dbReference>
<dbReference type="InterPro" id="IPR032879">
    <property type="entry name" value="FixG_C"/>
</dbReference>
<comment type="caution">
    <text evidence="9">The sequence shown here is derived from an EMBL/GenBank/DDBJ whole genome shotgun (WGS) entry which is preliminary data.</text>
</comment>
<feature type="transmembrane region" description="Helical" evidence="7">
    <location>
        <begin position="203"/>
        <end position="229"/>
    </location>
</feature>
<dbReference type="GO" id="GO:0051539">
    <property type="term" value="F:4 iron, 4 sulfur cluster binding"/>
    <property type="evidence" value="ECO:0007669"/>
    <property type="project" value="UniProtKB-KW"/>
</dbReference>
<feature type="transmembrane region" description="Helical" evidence="7">
    <location>
        <begin position="338"/>
        <end position="358"/>
    </location>
</feature>
<keyword evidence="7" id="KW-0812">Transmembrane</keyword>
<keyword evidence="3" id="KW-0479">Metal-binding</keyword>
<name>A0AAE3R568_9BACT</name>
<dbReference type="InterPro" id="IPR017900">
    <property type="entry name" value="4Fe4S_Fe_S_CS"/>
</dbReference>
<protein>
    <submittedName>
        <fullName evidence="9">Cytochrome c oxidase accessory protein CcoG</fullName>
    </submittedName>
</protein>
<keyword evidence="5" id="KW-0408">Iron</keyword>
<dbReference type="InterPro" id="IPR013783">
    <property type="entry name" value="Ig-like_fold"/>
</dbReference>
<gene>
    <name evidence="9" type="primary">ccoG</name>
    <name evidence="9" type="ORF">QNI22_09595</name>
</gene>
<dbReference type="NCBIfam" id="TIGR02745">
    <property type="entry name" value="ccoG_rdxA_fixG"/>
    <property type="match status" value="1"/>
</dbReference>
<dbReference type="PANTHER" id="PTHR30176">
    <property type="entry name" value="FERREDOXIN-TYPE PROTEIN NAPH"/>
    <property type="match status" value="1"/>
</dbReference>
<keyword evidence="1" id="KW-0813">Transport</keyword>
<organism evidence="9 10">
    <name type="scientific">Xanthocytophaga agilis</name>
    <dbReference type="NCBI Taxonomy" id="3048010"/>
    <lineage>
        <taxon>Bacteria</taxon>
        <taxon>Pseudomonadati</taxon>
        <taxon>Bacteroidota</taxon>
        <taxon>Cytophagia</taxon>
        <taxon>Cytophagales</taxon>
        <taxon>Rhodocytophagaceae</taxon>
        <taxon>Xanthocytophaga</taxon>
    </lineage>
</organism>
<evidence type="ECO:0000259" key="8">
    <source>
        <dbReference type="PROSITE" id="PS51379"/>
    </source>
</evidence>
<dbReference type="RefSeq" id="WP_314510426.1">
    <property type="nucleotide sequence ID" value="NZ_JASJOU010000002.1"/>
</dbReference>
<dbReference type="Proteomes" id="UP001232063">
    <property type="component" value="Unassembled WGS sequence"/>
</dbReference>
<dbReference type="InterPro" id="IPR017896">
    <property type="entry name" value="4Fe4S_Fe-S-bd"/>
</dbReference>
<dbReference type="PROSITE" id="PS00198">
    <property type="entry name" value="4FE4S_FER_1"/>
    <property type="match status" value="1"/>
</dbReference>
<evidence type="ECO:0000256" key="3">
    <source>
        <dbReference type="ARBA" id="ARBA00022723"/>
    </source>
</evidence>
<dbReference type="PANTHER" id="PTHR30176:SF3">
    <property type="entry name" value="FERREDOXIN-TYPE PROTEIN NAPH"/>
    <property type="match status" value="1"/>
</dbReference>
<keyword evidence="7" id="KW-1133">Transmembrane helix</keyword>
<evidence type="ECO:0000256" key="1">
    <source>
        <dbReference type="ARBA" id="ARBA00022448"/>
    </source>
</evidence>
<evidence type="ECO:0000256" key="2">
    <source>
        <dbReference type="ARBA" id="ARBA00022485"/>
    </source>
</evidence>
<dbReference type="InterPro" id="IPR051684">
    <property type="entry name" value="Electron_Trans/Redox"/>
</dbReference>
<dbReference type="EMBL" id="JASJOU010000002">
    <property type="protein sequence ID" value="MDJ1500902.1"/>
    <property type="molecule type" value="Genomic_DNA"/>
</dbReference>
<feature type="transmembrane region" description="Helical" evidence="7">
    <location>
        <begin position="92"/>
        <end position="116"/>
    </location>
</feature>
<dbReference type="Pfam" id="PF11614">
    <property type="entry name" value="FixG_C"/>
    <property type="match status" value="1"/>
</dbReference>
<evidence type="ECO:0000256" key="5">
    <source>
        <dbReference type="ARBA" id="ARBA00023004"/>
    </source>
</evidence>
<keyword evidence="7" id="KW-0472">Membrane</keyword>
<dbReference type="AlphaFoldDB" id="A0AAE3R568"/>
<dbReference type="Gene3D" id="2.60.40.10">
    <property type="entry name" value="Immunoglobulins"/>
    <property type="match status" value="1"/>
</dbReference>
<keyword evidence="4" id="KW-0249">Electron transport</keyword>
<evidence type="ECO:0000313" key="10">
    <source>
        <dbReference type="Proteomes" id="UP001232063"/>
    </source>
</evidence>
<proteinExistence type="predicted"/>
<reference evidence="9" key="1">
    <citation type="submission" date="2023-05" db="EMBL/GenBank/DDBJ databases">
        <authorList>
            <person name="Zhang X."/>
        </authorList>
    </citation>
    <scope>NUCLEOTIDE SEQUENCE</scope>
    <source>
        <strain evidence="9">BD1B2-1</strain>
    </source>
</reference>
<feature type="domain" description="4Fe-4S ferredoxin-type" evidence="8">
    <location>
        <begin position="260"/>
        <end position="289"/>
    </location>
</feature>
<keyword evidence="2" id="KW-0004">4Fe-4S</keyword>
<accession>A0AAE3R568</accession>
<evidence type="ECO:0000256" key="6">
    <source>
        <dbReference type="ARBA" id="ARBA00023014"/>
    </source>
</evidence>